<dbReference type="RefSeq" id="WP_037457590.1">
    <property type="nucleotide sequence ID" value="NZ_AVFL01000020.1"/>
</dbReference>
<dbReference type="STRING" id="1385369.N825_14440"/>
<dbReference type="OrthoDB" id="6560050at2"/>
<dbReference type="PIRSF" id="PIRSF038934">
    <property type="entry name" value="HyaE_HupG"/>
    <property type="match status" value="1"/>
</dbReference>
<dbReference type="Pfam" id="PF07449">
    <property type="entry name" value="HyaE"/>
    <property type="match status" value="1"/>
</dbReference>
<protein>
    <submittedName>
        <fullName evidence="2">Hydrogenase</fullName>
    </submittedName>
</protein>
<dbReference type="AlphaFoldDB" id="W9GZX9"/>
<sequence length="125" mass="13686">MAVSVIDRLIEIEHCPLITADTVDLFLDGSGMAVLFFTGDPKQRPESNDVAVVLRELASVFPGELRIGIVDQAHEAALKARFGVLVVPTLVYLREGRFVGLIPRIQDWLAYVEKTRAFLAAPAPA</sequence>
<accession>W9GZX9</accession>
<keyword evidence="3" id="KW-1185">Reference proteome</keyword>
<dbReference type="Gene3D" id="3.40.30.10">
    <property type="entry name" value="Glutaredoxin"/>
    <property type="match status" value="1"/>
</dbReference>
<dbReference type="CDD" id="cd02965">
    <property type="entry name" value="HyaE"/>
    <property type="match status" value="1"/>
</dbReference>
<dbReference type="EMBL" id="AVFL01000020">
    <property type="protein sequence ID" value="EWY38116.1"/>
    <property type="molecule type" value="Genomic_DNA"/>
</dbReference>
<evidence type="ECO:0000256" key="1">
    <source>
        <dbReference type="ARBA" id="ARBA00009004"/>
    </source>
</evidence>
<dbReference type="InterPro" id="IPR010893">
    <property type="entry name" value="NiFe-hyd_mat_HyaE"/>
</dbReference>
<comment type="caution">
    <text evidence="2">The sequence shown here is derived from an EMBL/GenBank/DDBJ whole genome shotgun (WGS) entry which is preliminary data.</text>
</comment>
<gene>
    <name evidence="2" type="ORF">N825_14440</name>
</gene>
<reference evidence="2 3" key="1">
    <citation type="submission" date="2013-08" db="EMBL/GenBank/DDBJ databases">
        <title>The genome sequence of Skermanella stibiiresistens.</title>
        <authorList>
            <person name="Zhu W."/>
            <person name="Wang G."/>
        </authorList>
    </citation>
    <scope>NUCLEOTIDE SEQUENCE [LARGE SCALE GENOMIC DNA]</scope>
    <source>
        <strain evidence="2 3">SB22</strain>
    </source>
</reference>
<evidence type="ECO:0000313" key="2">
    <source>
        <dbReference type="EMBL" id="EWY38116.1"/>
    </source>
</evidence>
<dbReference type="SUPFAM" id="SSF52833">
    <property type="entry name" value="Thioredoxin-like"/>
    <property type="match status" value="1"/>
</dbReference>
<proteinExistence type="inferred from homology"/>
<evidence type="ECO:0000313" key="3">
    <source>
        <dbReference type="Proteomes" id="UP000019486"/>
    </source>
</evidence>
<name>W9GZX9_9PROT</name>
<dbReference type="InterPro" id="IPR036249">
    <property type="entry name" value="Thioredoxin-like_sf"/>
</dbReference>
<comment type="similarity">
    <text evidence="1">Belongs to the HupG/HyaE family.</text>
</comment>
<organism evidence="2 3">
    <name type="scientific">Skermanella stibiiresistens SB22</name>
    <dbReference type="NCBI Taxonomy" id="1385369"/>
    <lineage>
        <taxon>Bacteria</taxon>
        <taxon>Pseudomonadati</taxon>
        <taxon>Pseudomonadota</taxon>
        <taxon>Alphaproteobacteria</taxon>
        <taxon>Rhodospirillales</taxon>
        <taxon>Azospirillaceae</taxon>
        <taxon>Skermanella</taxon>
    </lineage>
</organism>
<dbReference type="Proteomes" id="UP000019486">
    <property type="component" value="Unassembled WGS sequence"/>
</dbReference>